<accession>A0A7J5B9F3</accession>
<keyword evidence="2" id="KW-1185">Reference proteome</keyword>
<dbReference type="Proteomes" id="UP000433493">
    <property type="component" value="Unassembled WGS sequence"/>
</dbReference>
<evidence type="ECO:0000313" key="2">
    <source>
        <dbReference type="Proteomes" id="UP000433493"/>
    </source>
</evidence>
<protein>
    <submittedName>
        <fullName evidence="1">Uncharacterized protein</fullName>
    </submittedName>
</protein>
<dbReference type="AlphaFoldDB" id="A0A7J5B9F3"/>
<comment type="caution">
    <text evidence="1">The sequence shown here is derived from an EMBL/GenBank/DDBJ whole genome shotgun (WGS) entry which is preliminary data.</text>
</comment>
<dbReference type="EMBL" id="WBKB01000006">
    <property type="protein sequence ID" value="KAB1642163.1"/>
    <property type="molecule type" value="Genomic_DNA"/>
</dbReference>
<name>A0A7J5B9F3_9MICO</name>
<organism evidence="1 2">
    <name type="scientific">Gulosibacter chungangensis</name>
    <dbReference type="NCBI Taxonomy" id="979746"/>
    <lineage>
        <taxon>Bacteria</taxon>
        <taxon>Bacillati</taxon>
        <taxon>Actinomycetota</taxon>
        <taxon>Actinomycetes</taxon>
        <taxon>Micrococcales</taxon>
        <taxon>Microbacteriaceae</taxon>
        <taxon>Gulosibacter</taxon>
    </lineage>
</organism>
<dbReference type="RefSeq" id="WP_192497128.1">
    <property type="nucleotide sequence ID" value="NZ_WBKB01000006.1"/>
</dbReference>
<gene>
    <name evidence="1" type="ORF">F8O05_10075</name>
</gene>
<reference evidence="1 2" key="1">
    <citation type="submission" date="2019-09" db="EMBL/GenBank/DDBJ databases">
        <title>Phylogeny of genus Pseudoclavibacter and closely related genus.</title>
        <authorList>
            <person name="Li Y."/>
        </authorList>
    </citation>
    <scope>NUCLEOTIDE SEQUENCE [LARGE SCALE GENOMIC DNA]</scope>
    <source>
        <strain evidence="1 2">KCTC 13959</strain>
    </source>
</reference>
<sequence>MATRRRADAAKGSQVRHGMGVKPCIRSARPHICSAFALLATLLAGSLAGCTLLGSSGQTPYGQAVHHWVELQCEGRYSEANSTAAKEGRIDSPGFVDSDAQLLSADGQAFLQLSELRRTGSDVAPKIEIVAAEVVGDGGQAANVEVSGTCYGVPFHDTITAVSDGEDWSVRNRITLFQTDSFVRGNGTQFRWAVVDIPTGTWIEATDPFDSGWLLPPGEHTMTVPEHFLTGEPIELSINVSLFAIADDPPMITFHNDALVDAMAEFRSQCDGVCVINDSGVSESGVWSAEPLTITPLEVDADGRATYSGSVTVIRDNGVNIPWGYIAPKDWGLETPDTGIAVLDRPINHVAEFTCPDGEICTLSADEVQASGAGIEAIYFVAEGDGATVAGFRPE</sequence>
<evidence type="ECO:0000313" key="1">
    <source>
        <dbReference type="EMBL" id="KAB1642163.1"/>
    </source>
</evidence>
<proteinExistence type="predicted"/>